<evidence type="ECO:0000256" key="3">
    <source>
        <dbReference type="ARBA" id="ARBA00022448"/>
    </source>
</evidence>
<organism evidence="10 11">
    <name type="scientific">Dictyobacter kobayashii</name>
    <dbReference type="NCBI Taxonomy" id="2014872"/>
    <lineage>
        <taxon>Bacteria</taxon>
        <taxon>Bacillati</taxon>
        <taxon>Chloroflexota</taxon>
        <taxon>Ktedonobacteria</taxon>
        <taxon>Ktedonobacterales</taxon>
        <taxon>Dictyobacteraceae</taxon>
        <taxon>Dictyobacter</taxon>
    </lineage>
</organism>
<dbReference type="InterPro" id="IPR002549">
    <property type="entry name" value="AI-2E-like"/>
</dbReference>
<proteinExistence type="inferred from homology"/>
<dbReference type="OrthoDB" id="146294at2"/>
<evidence type="ECO:0000256" key="2">
    <source>
        <dbReference type="ARBA" id="ARBA00009773"/>
    </source>
</evidence>
<feature type="transmembrane region" description="Helical" evidence="9">
    <location>
        <begin position="163"/>
        <end position="186"/>
    </location>
</feature>
<evidence type="ECO:0000256" key="7">
    <source>
        <dbReference type="ARBA" id="ARBA00023136"/>
    </source>
</evidence>
<keyword evidence="3" id="KW-0813">Transport</keyword>
<evidence type="ECO:0000313" key="11">
    <source>
        <dbReference type="Proteomes" id="UP000287188"/>
    </source>
</evidence>
<evidence type="ECO:0000313" key="10">
    <source>
        <dbReference type="EMBL" id="GCE20719.1"/>
    </source>
</evidence>
<dbReference type="AlphaFoldDB" id="A0A402ANW5"/>
<evidence type="ECO:0000256" key="5">
    <source>
        <dbReference type="ARBA" id="ARBA00022692"/>
    </source>
</evidence>
<keyword evidence="6 9" id="KW-1133">Transmembrane helix</keyword>
<evidence type="ECO:0000256" key="6">
    <source>
        <dbReference type="ARBA" id="ARBA00022989"/>
    </source>
</evidence>
<keyword evidence="7 9" id="KW-0472">Membrane</keyword>
<feature type="transmembrane region" description="Helical" evidence="9">
    <location>
        <begin position="26"/>
        <end position="44"/>
    </location>
</feature>
<evidence type="ECO:0000256" key="8">
    <source>
        <dbReference type="SAM" id="MobiDB-lite"/>
    </source>
</evidence>
<dbReference type="RefSeq" id="WP_126552349.1">
    <property type="nucleotide sequence ID" value="NZ_BIFS01000001.1"/>
</dbReference>
<protein>
    <submittedName>
        <fullName evidence="10">AI-2E family transporter</fullName>
    </submittedName>
</protein>
<reference evidence="11" key="1">
    <citation type="submission" date="2018-12" db="EMBL/GenBank/DDBJ databases">
        <title>Tengunoibacter tsumagoiensis gen. nov., sp. nov., Dictyobacter kobayashii sp. nov., D. alpinus sp. nov., and D. joshuensis sp. nov. and description of Dictyobacteraceae fam. nov. within the order Ktedonobacterales isolated from Tengu-no-mugimeshi.</title>
        <authorList>
            <person name="Wang C.M."/>
            <person name="Zheng Y."/>
            <person name="Sakai Y."/>
            <person name="Toyoda A."/>
            <person name="Minakuchi Y."/>
            <person name="Abe K."/>
            <person name="Yokota A."/>
            <person name="Yabe S."/>
        </authorList>
    </citation>
    <scope>NUCLEOTIDE SEQUENCE [LARGE SCALE GENOMIC DNA]</scope>
    <source>
        <strain evidence="11">Uno11</strain>
    </source>
</reference>
<dbReference type="PANTHER" id="PTHR21716">
    <property type="entry name" value="TRANSMEMBRANE PROTEIN"/>
    <property type="match status" value="1"/>
</dbReference>
<feature type="transmembrane region" description="Helical" evidence="9">
    <location>
        <begin position="261"/>
        <end position="293"/>
    </location>
</feature>
<dbReference type="GO" id="GO:0055085">
    <property type="term" value="P:transmembrane transport"/>
    <property type="evidence" value="ECO:0007669"/>
    <property type="project" value="TreeGrafter"/>
</dbReference>
<accession>A0A402ANW5</accession>
<name>A0A402ANW5_9CHLR</name>
<keyword evidence="11" id="KW-1185">Reference proteome</keyword>
<feature type="transmembrane region" description="Helical" evidence="9">
    <location>
        <begin position="80"/>
        <end position="108"/>
    </location>
</feature>
<dbReference type="PANTHER" id="PTHR21716:SF53">
    <property type="entry name" value="PERMEASE PERM-RELATED"/>
    <property type="match status" value="1"/>
</dbReference>
<feature type="transmembrane region" description="Helical" evidence="9">
    <location>
        <begin position="330"/>
        <end position="352"/>
    </location>
</feature>
<sequence length="381" mass="41421">MSATSDQPRALTGSKVDAKWQRRRDIPLAILAWIGVIAVVLWGASHIMRALLLIIVAALLAYALSPGVKWLQKFIPRPFAIVSMCLITLAILSVLFYFVAATALHQFVALSRSLSVMLTPSNGRPSPLESTLHSFGITQQQIATTRTQLVNRGESFVSSALPLITSILDVLLDTVVVAVITIYLLIDGRRIVRWCRRNLPDTLRPNFLVDTLQRVVGGYIRGQLILATLVGFFVGIGMALFHVPYALLLGVLAFILEFIPILGSLISGLICTLIALTQGIWIALGVLIYFIVVHILEGDIIGPRIVGEAVGLHPIVSIAAVIAGSQLFGIWGALLASPIAGVLQALLVTFWIEWRRTHPQHFSRNAQEPSQPATIDEQGSG</sequence>
<dbReference type="Proteomes" id="UP000287188">
    <property type="component" value="Unassembled WGS sequence"/>
</dbReference>
<comment type="caution">
    <text evidence="10">The sequence shown here is derived from an EMBL/GenBank/DDBJ whole genome shotgun (WGS) entry which is preliminary data.</text>
</comment>
<dbReference type="GO" id="GO:0005886">
    <property type="term" value="C:plasma membrane"/>
    <property type="evidence" value="ECO:0007669"/>
    <property type="project" value="UniProtKB-SubCell"/>
</dbReference>
<evidence type="ECO:0000256" key="4">
    <source>
        <dbReference type="ARBA" id="ARBA00022475"/>
    </source>
</evidence>
<comment type="subcellular location">
    <subcellularLocation>
        <location evidence="1">Cell membrane</location>
        <topology evidence="1">Multi-pass membrane protein</topology>
    </subcellularLocation>
</comment>
<keyword evidence="4" id="KW-1003">Cell membrane</keyword>
<evidence type="ECO:0000256" key="1">
    <source>
        <dbReference type="ARBA" id="ARBA00004651"/>
    </source>
</evidence>
<feature type="transmembrane region" description="Helical" evidence="9">
    <location>
        <begin position="224"/>
        <end position="255"/>
    </location>
</feature>
<feature type="transmembrane region" description="Helical" evidence="9">
    <location>
        <begin position="50"/>
        <end position="68"/>
    </location>
</feature>
<keyword evidence="5 9" id="KW-0812">Transmembrane</keyword>
<dbReference type="EMBL" id="BIFS01000001">
    <property type="protein sequence ID" value="GCE20719.1"/>
    <property type="molecule type" value="Genomic_DNA"/>
</dbReference>
<comment type="similarity">
    <text evidence="2">Belongs to the autoinducer-2 exporter (AI-2E) (TC 2.A.86) family.</text>
</comment>
<gene>
    <name evidence="10" type="ORF">KDK_45190</name>
</gene>
<feature type="region of interest" description="Disordered" evidence="8">
    <location>
        <begin position="362"/>
        <end position="381"/>
    </location>
</feature>
<dbReference type="Pfam" id="PF01594">
    <property type="entry name" value="AI-2E_transport"/>
    <property type="match status" value="1"/>
</dbReference>
<evidence type="ECO:0000256" key="9">
    <source>
        <dbReference type="SAM" id="Phobius"/>
    </source>
</evidence>